<evidence type="ECO:0000313" key="2">
    <source>
        <dbReference type="EMBL" id="OOH97143.1"/>
    </source>
</evidence>
<dbReference type="STRING" id="238.BBD35_07665"/>
<name>A0A1T3FA78_ELIME</name>
<protein>
    <submittedName>
        <fullName evidence="2">Uncharacterized protein</fullName>
    </submittedName>
</protein>
<dbReference type="Proteomes" id="UP000188947">
    <property type="component" value="Unassembled WGS sequence"/>
</dbReference>
<gene>
    <name evidence="2" type="ORF">BMF97_04575</name>
</gene>
<keyword evidence="3" id="KW-1185">Reference proteome</keyword>
<keyword evidence="1" id="KW-0472">Membrane</keyword>
<dbReference type="EMBL" id="MPOG01000006">
    <property type="protein sequence ID" value="OOH97143.1"/>
    <property type="molecule type" value="Genomic_DNA"/>
</dbReference>
<dbReference type="AlphaFoldDB" id="A0A1T3FA78"/>
<keyword evidence="1" id="KW-1133">Transmembrane helix</keyword>
<evidence type="ECO:0000256" key="1">
    <source>
        <dbReference type="SAM" id="Phobius"/>
    </source>
</evidence>
<sequence length="213" mass="25021">MNRKITYIIISIILVGLIYILFRPDAIVKAIFTAKIQNQVPTVFQGKFAEKENKHHVFSAIHEGGYPVSFYRVPNKYDFGIYAFDGISNNIQDIKFMTSDNPFESIINQVHEGMDFMLAKIHYFKDNIQGKKVQQIRFNGKVISKKKIANGSYIFKTEGKYEIFLNEKRVFFIDTDTENYIIIKNEGKFYQICILEIYDDKDKEQIISRFETY</sequence>
<accession>A0A1T3FA78</accession>
<keyword evidence="1" id="KW-0812">Transmembrane</keyword>
<proteinExistence type="predicted"/>
<reference evidence="2 3" key="1">
    <citation type="submission" date="2016-11" db="EMBL/GenBank/DDBJ databases">
        <title>Genome sequence and comparative genomic analysis of clinical strain Elizabethkingia meningoseptica 61421 PRCM.</title>
        <authorList>
            <person name="Wang M."/>
            <person name="Hu S."/>
            <person name="Cao L."/>
            <person name="Jiang T."/>
            <person name="Zhou Y."/>
            <person name="Ming D."/>
        </authorList>
    </citation>
    <scope>NUCLEOTIDE SEQUENCE [LARGE SCALE GENOMIC DNA]</scope>
    <source>
        <strain evidence="2 3">61421 PRCM</strain>
    </source>
</reference>
<organism evidence="2 3">
    <name type="scientific">Elizabethkingia meningoseptica</name>
    <name type="common">Chryseobacterium meningosepticum</name>
    <dbReference type="NCBI Taxonomy" id="238"/>
    <lineage>
        <taxon>Bacteria</taxon>
        <taxon>Pseudomonadati</taxon>
        <taxon>Bacteroidota</taxon>
        <taxon>Flavobacteriia</taxon>
        <taxon>Flavobacteriales</taxon>
        <taxon>Weeksellaceae</taxon>
        <taxon>Elizabethkingia</taxon>
    </lineage>
</organism>
<comment type="caution">
    <text evidence="2">The sequence shown here is derived from an EMBL/GenBank/DDBJ whole genome shotgun (WGS) entry which is preliminary data.</text>
</comment>
<feature type="transmembrane region" description="Helical" evidence="1">
    <location>
        <begin position="5"/>
        <end position="22"/>
    </location>
</feature>
<dbReference type="RefSeq" id="WP_070905368.1">
    <property type="nucleotide sequence ID" value="NZ_CP016378.1"/>
</dbReference>
<evidence type="ECO:0000313" key="3">
    <source>
        <dbReference type="Proteomes" id="UP000188947"/>
    </source>
</evidence>